<evidence type="ECO:0000256" key="6">
    <source>
        <dbReference type="ARBA" id="ARBA00022989"/>
    </source>
</evidence>
<dbReference type="InterPro" id="IPR038757">
    <property type="entry name" value="BRAP"/>
</dbReference>
<evidence type="ECO:0000256" key="3">
    <source>
        <dbReference type="ARBA" id="ARBA00022490"/>
    </source>
</evidence>
<evidence type="ECO:0000256" key="4">
    <source>
        <dbReference type="ARBA" id="ARBA00022692"/>
    </source>
</evidence>
<reference evidence="10" key="1">
    <citation type="journal article" date="2016" name="Insect Biochem. Mol. Biol.">
        <title>Multifaceted biological insights from a draft genome sequence of the tobacco hornworm moth, Manduca sexta.</title>
        <authorList>
            <person name="Kanost M.R."/>
            <person name="Arrese E.L."/>
            <person name="Cao X."/>
            <person name="Chen Y.R."/>
            <person name="Chellapilla S."/>
            <person name="Goldsmith M.R."/>
            <person name="Grosse-Wilde E."/>
            <person name="Heckel D.G."/>
            <person name="Herndon N."/>
            <person name="Jiang H."/>
            <person name="Papanicolaou A."/>
            <person name="Qu J."/>
            <person name="Soulages J.L."/>
            <person name="Vogel H."/>
            <person name="Walters J."/>
            <person name="Waterhouse R.M."/>
            <person name="Ahn S.J."/>
            <person name="Almeida F.C."/>
            <person name="An C."/>
            <person name="Aqrawi P."/>
            <person name="Bretschneider A."/>
            <person name="Bryant W.B."/>
            <person name="Bucks S."/>
            <person name="Chao H."/>
            <person name="Chevignon G."/>
            <person name="Christen J.M."/>
            <person name="Clarke D.F."/>
            <person name="Dittmer N.T."/>
            <person name="Ferguson L.C.F."/>
            <person name="Garavelou S."/>
            <person name="Gordon K.H.J."/>
            <person name="Gunaratna R.T."/>
            <person name="Han Y."/>
            <person name="Hauser F."/>
            <person name="He Y."/>
            <person name="Heidel-Fischer H."/>
            <person name="Hirsh A."/>
            <person name="Hu Y."/>
            <person name="Jiang H."/>
            <person name="Kalra D."/>
            <person name="Klinner C."/>
            <person name="Konig C."/>
            <person name="Kovar C."/>
            <person name="Kroll A.R."/>
            <person name="Kuwar S.S."/>
            <person name="Lee S.L."/>
            <person name="Lehman R."/>
            <person name="Li K."/>
            <person name="Li Z."/>
            <person name="Liang H."/>
            <person name="Lovelace S."/>
            <person name="Lu Z."/>
            <person name="Mansfield J.H."/>
            <person name="McCulloch K.J."/>
            <person name="Mathew T."/>
            <person name="Morton B."/>
            <person name="Muzny D.M."/>
            <person name="Neunemann D."/>
            <person name="Ongeri F."/>
            <person name="Pauchet Y."/>
            <person name="Pu L.L."/>
            <person name="Pyrousis I."/>
            <person name="Rao X.J."/>
            <person name="Redding A."/>
            <person name="Roesel C."/>
            <person name="Sanchez-Gracia A."/>
            <person name="Schaack S."/>
            <person name="Shukla A."/>
            <person name="Tetreau G."/>
            <person name="Wang Y."/>
            <person name="Xiong G.H."/>
            <person name="Traut W."/>
            <person name="Walsh T.K."/>
            <person name="Worley K.C."/>
            <person name="Wu D."/>
            <person name="Wu W."/>
            <person name="Wu Y.Q."/>
            <person name="Zhang X."/>
            <person name="Zou Z."/>
            <person name="Zucker H."/>
            <person name="Briscoe A.D."/>
            <person name="Burmester T."/>
            <person name="Clem R.J."/>
            <person name="Feyereisen R."/>
            <person name="Grimmelikhuijzen C.J.P."/>
            <person name="Hamodrakas S.J."/>
            <person name="Hansson B.S."/>
            <person name="Huguet E."/>
            <person name="Jermiin L.S."/>
            <person name="Lan Q."/>
            <person name="Lehman H.K."/>
            <person name="Lorenzen M."/>
            <person name="Merzendorfer H."/>
            <person name="Michalopoulos I."/>
            <person name="Morton D.B."/>
            <person name="Muthukrishnan S."/>
            <person name="Oakeshott J.G."/>
            <person name="Palmer W."/>
            <person name="Park Y."/>
            <person name="Passarelli A.L."/>
            <person name="Rozas J."/>
            <person name="Schwartz L.M."/>
            <person name="Smith W."/>
            <person name="Southgate A."/>
            <person name="Vilcinskas A."/>
            <person name="Vogt R."/>
            <person name="Wang P."/>
            <person name="Werren J."/>
            <person name="Yu X.Q."/>
            <person name="Zhou J.J."/>
            <person name="Brown S.J."/>
            <person name="Scherer S.E."/>
            <person name="Richards S."/>
            <person name="Blissard G.W."/>
        </authorList>
    </citation>
    <scope>NUCLEOTIDE SEQUENCE</scope>
</reference>
<dbReference type="EMBL" id="JH668393">
    <property type="protein sequence ID" value="KAG6450720.1"/>
    <property type="molecule type" value="Genomic_DNA"/>
</dbReference>
<evidence type="ECO:0000256" key="9">
    <source>
        <dbReference type="SAM" id="Phobius"/>
    </source>
</evidence>
<dbReference type="AlphaFoldDB" id="A0A921Z4F2"/>
<dbReference type="Proteomes" id="UP000791440">
    <property type="component" value="Unassembled WGS sequence"/>
</dbReference>
<keyword evidence="6 9" id="KW-1133">Transmembrane helix</keyword>
<evidence type="ECO:0000313" key="11">
    <source>
        <dbReference type="Proteomes" id="UP000791440"/>
    </source>
</evidence>
<proteinExistence type="predicted"/>
<dbReference type="PANTHER" id="PTHR35259">
    <property type="entry name" value="BOMBESIN RECEPTOR-ACTIVATED PROTEIN C6ORF89"/>
    <property type="match status" value="1"/>
</dbReference>
<comment type="caution">
    <text evidence="10">The sequence shown here is derived from an EMBL/GenBank/DDBJ whole genome shotgun (WGS) entry which is preliminary data.</text>
</comment>
<dbReference type="PANTHER" id="PTHR35259:SF1">
    <property type="entry name" value="BOMBESIN RECEPTOR-ACTIVATED PROTEIN C6ORF89"/>
    <property type="match status" value="1"/>
</dbReference>
<sequence>MNSQSYVKYIQSIQKLKEECLRTGMNEDEFRKIYFESLSSLVEEDQKMTRRIMDFIKRHKITLLLIMFAICFHYNFQYIYSSVVCSLQDYIYTVLSLLRKIFIPILTIFPSLTEYYHETCLIQNPFFTVVDMDCWPCSTVNNVREVENPQPVTNENTAPFIYKTDQPRITLGDIRFLYASTYKLIERDSRMVLMNNEYYLRPKEVFDRVDHNEIDNYYIWKLYKTSEARVLREIIKRPKVVPKFGQSLERYLIIDTSQKTYHLPDTECSFAYFLSLCGSRTIQLVPAEECKHQCKSLQVELKENYLLWYNWWYWKPKVVSSSDNSSFIGHLGSYCQM</sequence>
<name>A0A921Z4F2_MANSE</name>
<evidence type="ECO:0000256" key="5">
    <source>
        <dbReference type="ARBA" id="ARBA00022968"/>
    </source>
</evidence>
<keyword evidence="11" id="KW-1185">Reference proteome</keyword>
<protein>
    <submittedName>
        <fullName evidence="10">Uncharacterized protein</fullName>
    </submittedName>
</protein>
<reference evidence="10" key="2">
    <citation type="submission" date="2020-12" db="EMBL/GenBank/DDBJ databases">
        <authorList>
            <person name="Kanost M."/>
        </authorList>
    </citation>
    <scope>NUCLEOTIDE SEQUENCE</scope>
</reference>
<organism evidence="10 11">
    <name type="scientific">Manduca sexta</name>
    <name type="common">Tobacco hawkmoth</name>
    <name type="synonym">Tobacco hornworm</name>
    <dbReference type="NCBI Taxonomy" id="7130"/>
    <lineage>
        <taxon>Eukaryota</taxon>
        <taxon>Metazoa</taxon>
        <taxon>Ecdysozoa</taxon>
        <taxon>Arthropoda</taxon>
        <taxon>Hexapoda</taxon>
        <taxon>Insecta</taxon>
        <taxon>Pterygota</taxon>
        <taxon>Neoptera</taxon>
        <taxon>Endopterygota</taxon>
        <taxon>Lepidoptera</taxon>
        <taxon>Glossata</taxon>
        <taxon>Ditrysia</taxon>
        <taxon>Bombycoidea</taxon>
        <taxon>Sphingidae</taxon>
        <taxon>Sphinginae</taxon>
        <taxon>Sphingini</taxon>
        <taxon>Manduca</taxon>
    </lineage>
</organism>
<comment type="subcellular location">
    <subcellularLocation>
        <location evidence="2">Cytoplasm</location>
    </subcellularLocation>
    <subcellularLocation>
        <location evidence="1">Golgi apparatus membrane</location>
        <topology evidence="1">Single-pass type II membrane protein</topology>
    </subcellularLocation>
</comment>
<keyword evidence="8 9" id="KW-0472">Membrane</keyword>
<evidence type="ECO:0000313" key="10">
    <source>
        <dbReference type="EMBL" id="KAG6450720.1"/>
    </source>
</evidence>
<evidence type="ECO:0000256" key="2">
    <source>
        <dbReference type="ARBA" id="ARBA00004496"/>
    </source>
</evidence>
<keyword evidence="5" id="KW-0735">Signal-anchor</keyword>
<accession>A0A921Z4F2</accession>
<evidence type="ECO:0000256" key="1">
    <source>
        <dbReference type="ARBA" id="ARBA00004323"/>
    </source>
</evidence>
<keyword evidence="3" id="KW-0963">Cytoplasm</keyword>
<feature type="transmembrane region" description="Helical" evidence="9">
    <location>
        <begin position="61"/>
        <end position="80"/>
    </location>
</feature>
<keyword evidence="7" id="KW-0333">Golgi apparatus</keyword>
<evidence type="ECO:0000256" key="7">
    <source>
        <dbReference type="ARBA" id="ARBA00023034"/>
    </source>
</evidence>
<dbReference type="OrthoDB" id="10036464at2759"/>
<evidence type="ECO:0000256" key="8">
    <source>
        <dbReference type="ARBA" id="ARBA00023136"/>
    </source>
</evidence>
<keyword evidence="4 9" id="KW-0812">Transmembrane</keyword>
<gene>
    <name evidence="10" type="ORF">O3G_MSEX006751</name>
</gene>
<dbReference type="GO" id="GO:0000139">
    <property type="term" value="C:Golgi membrane"/>
    <property type="evidence" value="ECO:0007669"/>
    <property type="project" value="UniProtKB-SubCell"/>
</dbReference>